<dbReference type="Proteomes" id="UP000828941">
    <property type="component" value="Chromosome 6"/>
</dbReference>
<reference evidence="1 2" key="1">
    <citation type="journal article" date="2022" name="DNA Res.">
        <title>Chromosomal-level genome assembly of the orchid tree Bauhinia variegata (Leguminosae; Cercidoideae) supports the allotetraploid origin hypothesis of Bauhinia.</title>
        <authorList>
            <person name="Zhong Y."/>
            <person name="Chen Y."/>
            <person name="Zheng D."/>
            <person name="Pang J."/>
            <person name="Liu Y."/>
            <person name="Luo S."/>
            <person name="Meng S."/>
            <person name="Qian L."/>
            <person name="Wei D."/>
            <person name="Dai S."/>
            <person name="Zhou R."/>
        </authorList>
    </citation>
    <scope>NUCLEOTIDE SEQUENCE [LARGE SCALE GENOMIC DNA]</scope>
    <source>
        <strain evidence="1">BV-YZ2020</strain>
    </source>
</reference>
<protein>
    <submittedName>
        <fullName evidence="1">Uncharacterized protein</fullName>
    </submittedName>
</protein>
<gene>
    <name evidence="1" type="ORF">L6164_015538</name>
</gene>
<evidence type="ECO:0000313" key="2">
    <source>
        <dbReference type="Proteomes" id="UP000828941"/>
    </source>
</evidence>
<keyword evidence="2" id="KW-1185">Reference proteome</keyword>
<organism evidence="1 2">
    <name type="scientific">Bauhinia variegata</name>
    <name type="common">Purple orchid tree</name>
    <name type="synonym">Phanera variegata</name>
    <dbReference type="NCBI Taxonomy" id="167791"/>
    <lineage>
        <taxon>Eukaryota</taxon>
        <taxon>Viridiplantae</taxon>
        <taxon>Streptophyta</taxon>
        <taxon>Embryophyta</taxon>
        <taxon>Tracheophyta</taxon>
        <taxon>Spermatophyta</taxon>
        <taxon>Magnoliopsida</taxon>
        <taxon>eudicotyledons</taxon>
        <taxon>Gunneridae</taxon>
        <taxon>Pentapetalae</taxon>
        <taxon>rosids</taxon>
        <taxon>fabids</taxon>
        <taxon>Fabales</taxon>
        <taxon>Fabaceae</taxon>
        <taxon>Cercidoideae</taxon>
        <taxon>Cercideae</taxon>
        <taxon>Bauhiniinae</taxon>
        <taxon>Bauhinia</taxon>
    </lineage>
</organism>
<dbReference type="EMBL" id="CM039431">
    <property type="protein sequence ID" value="KAI4337083.1"/>
    <property type="molecule type" value="Genomic_DNA"/>
</dbReference>
<accession>A0ACB9NLY1</accession>
<sequence length="608" mass="66028">MDLGAVGIDGLVGSETGFASLASDPETKQKWYGSGFLKQERSGNVEDDWRSSKLAKTDDVSAASKAMLLQHRNILLRSNATLFSDSQQNQPQMLSFSSPKSEPLLQEKSFNSPNPTLPYSYHPLSSYNRQTGYSSGSMHGVFTSTRGPFTPSQWMELEHQAMIYKCFVANVPVPSHLLIPIKKALDSAGFCNYSSGLLRPNALGWGAFHLGFSNNTDPEPGRCRRTDGKKWRCSRDAVVDQKYCERHMNRGRHRSRKPVEGQSGHAVTGTTTTTTVTTTNPASKLICNNASSAVSLLVPGTAASNSLTFTHQDAKNLHPLASNASAAANTINRMFVNSKDNASERMLEATALPMLSPTLELKPKENPFMIHKNQVTFEETSRNEFGLVTSDSLLNPSQKSSSLLSSKSFGSTLTERETESQQSLRHFIDDWPKNHSDRSGVSWPELDMQSERTQLSISIPMTCSDFMSSTTSPTNEKVTLSPLRLSSRELDPIQMGLGVGSALSESNTRQANWIPITWENSMGGPLGEVLHLSNNNSSECSKNTSALNLVGDGWDNSPPLGSSPTGVLQKTAFGSLSNSSTGSSPRAEIKSNDLLGSTLANSTSFPAL</sequence>
<evidence type="ECO:0000313" key="1">
    <source>
        <dbReference type="EMBL" id="KAI4337083.1"/>
    </source>
</evidence>
<comment type="caution">
    <text evidence="1">The sequence shown here is derived from an EMBL/GenBank/DDBJ whole genome shotgun (WGS) entry which is preliminary data.</text>
</comment>
<proteinExistence type="predicted"/>
<name>A0ACB9NLY1_BAUVA</name>